<dbReference type="AlphaFoldDB" id="T2JPQ5"/>
<keyword evidence="1" id="KW-0175">Coiled coil</keyword>
<accession>T2JPQ5</accession>
<organism evidence="2 3">
    <name type="scientific">Crocosphaera watsonii WH 0402</name>
    <dbReference type="NCBI Taxonomy" id="1284629"/>
    <lineage>
        <taxon>Bacteria</taxon>
        <taxon>Bacillati</taxon>
        <taxon>Cyanobacteriota</taxon>
        <taxon>Cyanophyceae</taxon>
        <taxon>Oscillatoriophycideae</taxon>
        <taxon>Chroococcales</taxon>
        <taxon>Aphanothecaceae</taxon>
        <taxon>Crocosphaera</taxon>
    </lineage>
</organism>
<dbReference type="EMBL" id="CAQN01000530">
    <property type="protein sequence ID" value="CCQ67026.1"/>
    <property type="molecule type" value="Genomic_DNA"/>
</dbReference>
<reference evidence="2 3" key="2">
    <citation type="submission" date="2013-09" db="EMBL/GenBank/DDBJ databases">
        <title>Whole genome comparison of six Crocosphaera watsonii strains with differing phenotypes.</title>
        <authorList>
            <person name="Bench S.R."/>
            <person name="Heller P."/>
            <person name="Frank I."/>
            <person name="Arciniega M."/>
            <person name="Shilova I.N."/>
            <person name="Zehr J.P."/>
        </authorList>
    </citation>
    <scope>NUCLEOTIDE SEQUENCE [LARGE SCALE GENOMIC DNA]</scope>
    <source>
        <strain evidence="2 3">WH 0402</strain>
    </source>
</reference>
<reference evidence="2 3" key="1">
    <citation type="submission" date="2013-01" db="EMBL/GenBank/DDBJ databases">
        <authorList>
            <person name="Bench S."/>
        </authorList>
    </citation>
    <scope>NUCLEOTIDE SEQUENCE [LARGE SCALE GENOMIC DNA]</scope>
    <source>
        <strain evidence="2 3">WH 0402</strain>
    </source>
</reference>
<name>T2JPQ5_CROWT</name>
<proteinExistence type="predicted"/>
<evidence type="ECO:0000313" key="3">
    <source>
        <dbReference type="Proteomes" id="UP000018130"/>
    </source>
</evidence>
<evidence type="ECO:0000313" key="2">
    <source>
        <dbReference type="EMBL" id="CCQ67026.1"/>
    </source>
</evidence>
<comment type="caution">
    <text evidence="2">The sequence shown here is derived from an EMBL/GenBank/DDBJ whole genome shotgun (WGS) entry which is preliminary data.</text>
</comment>
<dbReference type="Proteomes" id="UP000018130">
    <property type="component" value="Unassembled WGS sequence"/>
</dbReference>
<protein>
    <submittedName>
        <fullName evidence="2">Uncharacterized protein</fullName>
    </submittedName>
</protein>
<feature type="coiled-coil region" evidence="1">
    <location>
        <begin position="16"/>
        <end position="64"/>
    </location>
</feature>
<sequence>MNQLEKELLETFKNFAIQYEKDKQQQNEQMTNLTKQINSLNNTINNLSNRITELENAYQDIMNVLEK</sequence>
<dbReference type="Gene3D" id="1.20.5.300">
    <property type="match status" value="1"/>
</dbReference>
<evidence type="ECO:0000256" key="1">
    <source>
        <dbReference type="SAM" id="Coils"/>
    </source>
</evidence>
<gene>
    <name evidence="2" type="ORF">CWATWH0402_5349</name>
</gene>